<organism evidence="2 3">
    <name type="scientific">Plebeiibacterium sediminum</name>
    <dbReference type="NCBI Taxonomy" id="2992112"/>
    <lineage>
        <taxon>Bacteria</taxon>
        <taxon>Pseudomonadati</taxon>
        <taxon>Bacteroidota</taxon>
        <taxon>Bacteroidia</taxon>
        <taxon>Marinilabiliales</taxon>
        <taxon>Marinilabiliaceae</taxon>
        <taxon>Plebeiibacterium</taxon>
    </lineage>
</organism>
<dbReference type="EMBL" id="JAPDPJ010000049">
    <property type="protein sequence ID" value="MCW3788274.1"/>
    <property type="molecule type" value="Genomic_DNA"/>
</dbReference>
<dbReference type="Proteomes" id="UP001209229">
    <property type="component" value="Unassembled WGS sequence"/>
</dbReference>
<dbReference type="RefSeq" id="WP_301191835.1">
    <property type="nucleotide sequence ID" value="NZ_JAPDPJ010000049.1"/>
</dbReference>
<gene>
    <name evidence="2" type="ORF">OM075_17530</name>
</gene>
<evidence type="ECO:0000256" key="1">
    <source>
        <dbReference type="SAM" id="SignalP"/>
    </source>
</evidence>
<sequence length="536" mass="58369">MKKIIFTLLAIVLLSLNINAQTIGIMVQSNVDLYSGAEETGGDPANGASGETVTYRIIDIDGKIYAKTTTSMATLSETFGSQIREVKEDASVGQYWLDHMDSYVTNRWTNDGFAYDDQNSDGMVSLFLMHVLPGDWPWDMYFTVPFDYAIGQVQPEDPMDTEAPTLYEVYVDGSDLVFDCDESNCFFYFVDNTGEIRVTFENRYSLSSLAGVSSLTAYAVDFSGNKSAEATYSFGTTIGSMKIDNAQVYNAEGEYANGSSPVTGYTLTTRIVDVNGIVYAKTDLDNGSFDSNAYGCQLRNNAGEGSITQHWLSNGNEGQSTRWNKKGDEWEGNAMNFAIGNLMYPDENITEIYNLCLIQGVDGACATQTVEYTVGVANSADGSDVTAPVITNVSHTISGEKTIVTVTATDADDVFYLAESEEDGLIVSLLPEFEVSSFAASVDITAYDYSGNVSSVETYDFTNYVPTGFNSKKYTLPLTVIATDGGIRVITEEDGDIDVYSITGALVYKAPIKAGETFIPLHKGFYIVNSTKVIVK</sequence>
<evidence type="ECO:0000313" key="3">
    <source>
        <dbReference type="Proteomes" id="UP001209229"/>
    </source>
</evidence>
<evidence type="ECO:0000313" key="2">
    <source>
        <dbReference type="EMBL" id="MCW3788274.1"/>
    </source>
</evidence>
<name>A0AAE3M7K4_9BACT</name>
<proteinExistence type="predicted"/>
<feature type="signal peptide" evidence="1">
    <location>
        <begin position="1"/>
        <end position="20"/>
    </location>
</feature>
<keyword evidence="1" id="KW-0732">Signal</keyword>
<keyword evidence="3" id="KW-1185">Reference proteome</keyword>
<reference evidence="2" key="1">
    <citation type="submission" date="2022-10" db="EMBL/GenBank/DDBJ databases">
        <authorList>
            <person name="Yu W.X."/>
        </authorList>
    </citation>
    <scope>NUCLEOTIDE SEQUENCE</scope>
    <source>
        <strain evidence="2">AAT</strain>
    </source>
</reference>
<feature type="chain" id="PRO_5042041828" evidence="1">
    <location>
        <begin position="21"/>
        <end position="536"/>
    </location>
</feature>
<protein>
    <submittedName>
        <fullName evidence="2">Uncharacterized protein</fullName>
    </submittedName>
</protein>
<comment type="caution">
    <text evidence="2">The sequence shown here is derived from an EMBL/GenBank/DDBJ whole genome shotgun (WGS) entry which is preliminary data.</text>
</comment>
<dbReference type="AlphaFoldDB" id="A0AAE3M7K4"/>
<accession>A0AAE3M7K4</accession>